<dbReference type="Pfam" id="PF01370">
    <property type="entry name" value="Epimerase"/>
    <property type="match status" value="1"/>
</dbReference>
<protein>
    <submittedName>
        <fullName evidence="3">Uncharacterized protein YbjT (DUF2867 family)</fullName>
    </submittedName>
</protein>
<dbReference type="PANTHER" id="PTHR43162:SF1">
    <property type="entry name" value="PRESTALK A DIFFERENTIATION PROTEIN A"/>
    <property type="match status" value="1"/>
</dbReference>
<feature type="domain" description="NAD-dependent epimerase/dehydratase" evidence="2">
    <location>
        <begin position="4"/>
        <end position="51"/>
    </location>
</feature>
<proteinExistence type="predicted"/>
<comment type="caution">
    <text evidence="3">The sequence shown here is derived from an EMBL/GenBank/DDBJ whole genome shotgun (WGS) entry which is preliminary data.</text>
</comment>
<dbReference type="Proteomes" id="UP000581769">
    <property type="component" value="Unassembled WGS sequence"/>
</dbReference>
<organism evidence="3 4">
    <name type="scientific">Amycolatopsis jiangsuensis</name>
    <dbReference type="NCBI Taxonomy" id="1181879"/>
    <lineage>
        <taxon>Bacteria</taxon>
        <taxon>Bacillati</taxon>
        <taxon>Actinomycetota</taxon>
        <taxon>Actinomycetes</taxon>
        <taxon>Pseudonocardiales</taxon>
        <taxon>Pseudonocardiaceae</taxon>
        <taxon>Amycolatopsis</taxon>
    </lineage>
</organism>
<sequence length="183" mass="19246">MTGVLVTGGTGNIGRELVRLMRAQGVAVRVASRNPSSDDPDAIRFDWADPATHPAALDGQDRLFVVPPARSVDPIPSVGPFLAEARRLGVRKVVLLGSAVPLAPSAPELAAQVLDRPGGIVLRPSGFMQNFLSPHPVGERIRRHGEIRTVPATAGRGGSTRATSRRPPPRPCCVISATSVTTC</sequence>
<feature type="region of interest" description="Disordered" evidence="1">
    <location>
        <begin position="151"/>
        <end position="171"/>
    </location>
</feature>
<dbReference type="AlphaFoldDB" id="A0A840IUU3"/>
<evidence type="ECO:0000313" key="3">
    <source>
        <dbReference type="EMBL" id="MBB4686276.1"/>
    </source>
</evidence>
<evidence type="ECO:0000259" key="2">
    <source>
        <dbReference type="Pfam" id="PF01370"/>
    </source>
</evidence>
<name>A0A840IUU3_9PSEU</name>
<gene>
    <name evidence="3" type="ORF">BJY18_003761</name>
</gene>
<keyword evidence="4" id="KW-1185">Reference proteome</keyword>
<evidence type="ECO:0000256" key="1">
    <source>
        <dbReference type="SAM" id="MobiDB-lite"/>
    </source>
</evidence>
<dbReference type="Gene3D" id="3.90.25.10">
    <property type="entry name" value="UDP-galactose 4-epimerase, domain 1"/>
    <property type="match status" value="1"/>
</dbReference>
<accession>A0A840IUU3</accession>
<evidence type="ECO:0000313" key="4">
    <source>
        <dbReference type="Proteomes" id="UP000581769"/>
    </source>
</evidence>
<dbReference type="Gene3D" id="3.40.50.720">
    <property type="entry name" value="NAD(P)-binding Rossmann-like Domain"/>
    <property type="match status" value="1"/>
</dbReference>
<dbReference type="InterPro" id="IPR051604">
    <property type="entry name" value="Ergot_Alk_Oxidoreductase"/>
</dbReference>
<dbReference type="SUPFAM" id="SSF51735">
    <property type="entry name" value="NAD(P)-binding Rossmann-fold domains"/>
    <property type="match status" value="1"/>
</dbReference>
<dbReference type="InterPro" id="IPR036291">
    <property type="entry name" value="NAD(P)-bd_dom_sf"/>
</dbReference>
<dbReference type="RefSeq" id="WP_246458915.1">
    <property type="nucleotide sequence ID" value="NZ_JACHMG010000001.1"/>
</dbReference>
<dbReference type="InterPro" id="IPR001509">
    <property type="entry name" value="Epimerase_deHydtase"/>
</dbReference>
<reference evidence="3 4" key="1">
    <citation type="submission" date="2020-08" db="EMBL/GenBank/DDBJ databases">
        <title>Sequencing the genomes of 1000 actinobacteria strains.</title>
        <authorList>
            <person name="Klenk H.-P."/>
        </authorList>
    </citation>
    <scope>NUCLEOTIDE SEQUENCE [LARGE SCALE GENOMIC DNA]</scope>
    <source>
        <strain evidence="3 4">DSM 45859</strain>
    </source>
</reference>
<dbReference type="PANTHER" id="PTHR43162">
    <property type="match status" value="1"/>
</dbReference>
<dbReference type="EMBL" id="JACHMG010000001">
    <property type="protein sequence ID" value="MBB4686276.1"/>
    <property type="molecule type" value="Genomic_DNA"/>
</dbReference>